<dbReference type="HOGENOM" id="CLU_166579_0_0_6"/>
<dbReference type="EMBL" id="CBSV010000209">
    <property type="protein sequence ID" value="CDH02786.1"/>
    <property type="molecule type" value="Genomic_DNA"/>
</dbReference>
<accession>A0A077NYW9</accession>
<dbReference type="Proteomes" id="UP000028487">
    <property type="component" value="Unassembled WGS sequence"/>
</dbReference>
<reference evidence="1" key="1">
    <citation type="submission" date="2013-07" db="EMBL/GenBank/DDBJ databases">
        <title>Sub-species coevolution in mutualistic symbiosis.</title>
        <authorList>
            <person name="Murfin K."/>
            <person name="Klassen J."/>
            <person name="Lee M."/>
            <person name="Forst S."/>
            <person name="Stock P."/>
            <person name="Goodrich-Blair H."/>
        </authorList>
    </citation>
    <scope>NUCLEOTIDE SEQUENCE [LARGE SCALE GENOMIC DNA]</scope>
    <source>
        <strain evidence="1">Feltiae Moldova</strain>
    </source>
</reference>
<comment type="caution">
    <text evidence="1">The sequence shown here is derived from an EMBL/GenBank/DDBJ whole genome shotgun (WGS) entry which is preliminary data.</text>
</comment>
<evidence type="ECO:0008006" key="3">
    <source>
        <dbReference type="Google" id="ProtNLM"/>
    </source>
</evidence>
<dbReference type="AlphaFoldDB" id="A0A077NYW9"/>
<name>A0A077NYW9_XENBV</name>
<gene>
    <name evidence="1" type="ORF">XBFM1_390006</name>
</gene>
<protein>
    <recommendedName>
        <fullName evidence="3">Transposase</fullName>
    </recommendedName>
</protein>
<evidence type="ECO:0000313" key="1">
    <source>
        <dbReference type="EMBL" id="CDH02786.1"/>
    </source>
</evidence>
<evidence type="ECO:0000313" key="2">
    <source>
        <dbReference type="Proteomes" id="UP000028487"/>
    </source>
</evidence>
<proteinExistence type="predicted"/>
<organism evidence="1 2">
    <name type="scientific">Xenorhabdus bovienii str. feltiae Moldova</name>
    <dbReference type="NCBI Taxonomy" id="1398200"/>
    <lineage>
        <taxon>Bacteria</taxon>
        <taxon>Pseudomonadati</taxon>
        <taxon>Pseudomonadota</taxon>
        <taxon>Gammaproteobacteria</taxon>
        <taxon>Enterobacterales</taxon>
        <taxon>Morganellaceae</taxon>
        <taxon>Xenorhabdus</taxon>
    </lineage>
</organism>
<sequence>MIADGLWVPYVRRKPRIYQPRNRRDCFGELIQIDGSPHDWFEGRAPKCCLLVFIDDATGRQLKAVFSAVPVMFQPA</sequence>